<name>A0A931DE88_9ACTN</name>
<dbReference type="EMBL" id="JADOUA010000001">
    <property type="protein sequence ID" value="MBG6087219.1"/>
    <property type="molecule type" value="Genomic_DNA"/>
</dbReference>
<evidence type="ECO:0000256" key="6">
    <source>
        <dbReference type="SAM" id="Phobius"/>
    </source>
</evidence>
<protein>
    <submittedName>
        <fullName evidence="9">Tight adherence protein C</fullName>
    </submittedName>
</protein>
<keyword evidence="4 6" id="KW-1133">Transmembrane helix</keyword>
<dbReference type="RefSeq" id="WP_197010113.1">
    <property type="nucleotide sequence ID" value="NZ_BAABES010000006.1"/>
</dbReference>
<dbReference type="Proteomes" id="UP000614047">
    <property type="component" value="Unassembled WGS sequence"/>
</dbReference>
<evidence type="ECO:0000313" key="10">
    <source>
        <dbReference type="Proteomes" id="UP000614047"/>
    </source>
</evidence>
<reference evidence="9" key="1">
    <citation type="submission" date="2020-11" db="EMBL/GenBank/DDBJ databases">
        <title>Sequencing the genomes of 1000 actinobacteria strains.</title>
        <authorList>
            <person name="Klenk H.-P."/>
        </authorList>
    </citation>
    <scope>NUCLEOTIDE SEQUENCE</scope>
    <source>
        <strain evidence="9">DSM 43175</strain>
    </source>
</reference>
<evidence type="ECO:0000256" key="4">
    <source>
        <dbReference type="ARBA" id="ARBA00022989"/>
    </source>
</evidence>
<feature type="domain" description="DUF5936" evidence="8">
    <location>
        <begin position="50"/>
        <end position="144"/>
    </location>
</feature>
<accession>A0A931DE88</accession>
<dbReference type="InterPro" id="IPR045980">
    <property type="entry name" value="DUF5936"/>
</dbReference>
<gene>
    <name evidence="9" type="ORF">IW256_001332</name>
</gene>
<dbReference type="PANTHER" id="PTHR35007:SF2">
    <property type="entry name" value="PILUS ASSEMBLE PROTEIN"/>
    <property type="match status" value="1"/>
</dbReference>
<keyword evidence="5 6" id="KW-0472">Membrane</keyword>
<evidence type="ECO:0000256" key="2">
    <source>
        <dbReference type="ARBA" id="ARBA00022475"/>
    </source>
</evidence>
<dbReference type="Pfam" id="PF00482">
    <property type="entry name" value="T2SSF"/>
    <property type="match status" value="1"/>
</dbReference>
<dbReference type="InterPro" id="IPR042094">
    <property type="entry name" value="T2SS_GspF_sf"/>
</dbReference>
<keyword evidence="3 6" id="KW-0812">Transmembrane</keyword>
<evidence type="ECO:0000313" key="9">
    <source>
        <dbReference type="EMBL" id="MBG6087219.1"/>
    </source>
</evidence>
<comment type="caution">
    <text evidence="9">The sequence shown here is derived from an EMBL/GenBank/DDBJ whole genome shotgun (WGS) entry which is preliminary data.</text>
</comment>
<keyword evidence="2" id="KW-1003">Cell membrane</keyword>
<evidence type="ECO:0000256" key="5">
    <source>
        <dbReference type="ARBA" id="ARBA00023136"/>
    </source>
</evidence>
<keyword evidence="10" id="KW-1185">Reference proteome</keyword>
<dbReference type="AlphaFoldDB" id="A0A931DE88"/>
<evidence type="ECO:0000259" key="8">
    <source>
        <dbReference type="Pfam" id="PF19359"/>
    </source>
</evidence>
<evidence type="ECO:0000256" key="1">
    <source>
        <dbReference type="ARBA" id="ARBA00004651"/>
    </source>
</evidence>
<organism evidence="9 10">
    <name type="scientific">Actinomadura viridis</name>
    <dbReference type="NCBI Taxonomy" id="58110"/>
    <lineage>
        <taxon>Bacteria</taxon>
        <taxon>Bacillati</taxon>
        <taxon>Actinomycetota</taxon>
        <taxon>Actinomycetes</taxon>
        <taxon>Streptosporangiales</taxon>
        <taxon>Thermomonosporaceae</taxon>
        <taxon>Actinomadura</taxon>
    </lineage>
</organism>
<feature type="domain" description="Type II secretion system protein GspF" evidence="7">
    <location>
        <begin position="155"/>
        <end position="281"/>
    </location>
</feature>
<dbReference type="PANTHER" id="PTHR35007">
    <property type="entry name" value="INTEGRAL MEMBRANE PROTEIN-RELATED"/>
    <property type="match status" value="1"/>
</dbReference>
<dbReference type="GO" id="GO:0005886">
    <property type="term" value="C:plasma membrane"/>
    <property type="evidence" value="ECO:0007669"/>
    <property type="project" value="UniProtKB-SubCell"/>
</dbReference>
<dbReference type="Pfam" id="PF19359">
    <property type="entry name" value="DUF5936"/>
    <property type="match status" value="1"/>
</dbReference>
<sequence length="298" mass="32266">MPLIIALAAGLTVPLFVWGYLLRSHGRPAAADAQIVTGGKAKKKEHFGPFGEIINPLGRPLAPLVLRTISPSGRGKLRQRIERAGRPAGLTVEGYAQNKAGNITVYGVAGLSGMISGHPYLGALLLAIGFVQTDIVLWNLTRERQEEIQRSLPDFLDVLTVTVSAGMGFRPALRRVAESMQGALSDEMMTALRQMELGAPFRTAFEDLRQRNDSDSLAAFVTAILQAEELGAPLARALSEISVDMRRDAFQNARRRAQRADPQITMVVTFLMVPGMILLIIAMLYWGSGANVSNVFGG</sequence>
<proteinExistence type="predicted"/>
<evidence type="ECO:0000256" key="3">
    <source>
        <dbReference type="ARBA" id="ARBA00022692"/>
    </source>
</evidence>
<feature type="transmembrane region" description="Helical" evidence="6">
    <location>
        <begin position="264"/>
        <end position="286"/>
    </location>
</feature>
<dbReference type="InterPro" id="IPR018076">
    <property type="entry name" value="T2SS_GspF_dom"/>
</dbReference>
<comment type="subcellular location">
    <subcellularLocation>
        <location evidence="1">Cell membrane</location>
        <topology evidence="1">Multi-pass membrane protein</topology>
    </subcellularLocation>
</comment>
<evidence type="ECO:0000259" key="7">
    <source>
        <dbReference type="Pfam" id="PF00482"/>
    </source>
</evidence>
<dbReference type="Gene3D" id="1.20.81.30">
    <property type="entry name" value="Type II secretion system (T2SS), domain F"/>
    <property type="match status" value="1"/>
</dbReference>